<keyword evidence="1" id="KW-0732">Signal</keyword>
<accession>A0ABY7GAK1</accession>
<evidence type="ECO:0000313" key="2">
    <source>
        <dbReference type="EMBL" id="WAR30484.1"/>
    </source>
</evidence>
<keyword evidence="3" id="KW-1185">Reference proteome</keyword>
<feature type="signal peptide" evidence="1">
    <location>
        <begin position="1"/>
        <end position="19"/>
    </location>
</feature>
<name>A0ABY7GAK1_MYAAR</name>
<dbReference type="EMBL" id="CP111028">
    <property type="protein sequence ID" value="WAR30484.1"/>
    <property type="molecule type" value="Genomic_DNA"/>
</dbReference>
<reference evidence="2" key="1">
    <citation type="submission" date="2022-11" db="EMBL/GenBank/DDBJ databases">
        <title>Centuries of genome instability and evolution in soft-shell clam transmissible cancer (bioRxiv).</title>
        <authorList>
            <person name="Hart S.F.M."/>
            <person name="Yonemitsu M.A."/>
            <person name="Giersch R.M."/>
            <person name="Beal B.F."/>
            <person name="Arriagada G."/>
            <person name="Davis B.W."/>
            <person name="Ostrander E.A."/>
            <person name="Goff S.P."/>
            <person name="Metzger M.J."/>
        </authorList>
    </citation>
    <scope>NUCLEOTIDE SEQUENCE</scope>
    <source>
        <strain evidence="2">MELC-2E11</strain>
        <tissue evidence="2">Siphon/mantle</tissue>
    </source>
</reference>
<sequence length="205" mass="22801">MDFIWRSIILLSCLSYGQSSGVNTEQSLLNALGFDMNQALSNLNSATRNKRDDELFFVAVVKAFFVGLDLDHLRAYSEYKTCFKVPITDKCIAADASYFEDLAIASTSFMKCNDQSHHFFSKYGADVQCGDEQYQRYLTGTAGVYGLASTPGQTDEATTAIGTKFNGISLVLRQHGKGIMHYILSIITFIYSELTTIKTVSRDQI</sequence>
<protein>
    <recommendedName>
        <fullName evidence="4">Secreted protein</fullName>
    </recommendedName>
</protein>
<feature type="chain" id="PRO_5045465701" description="Secreted protein" evidence="1">
    <location>
        <begin position="20"/>
        <end position="205"/>
    </location>
</feature>
<dbReference type="Proteomes" id="UP001164746">
    <property type="component" value="Chromosome 17"/>
</dbReference>
<evidence type="ECO:0008006" key="4">
    <source>
        <dbReference type="Google" id="ProtNLM"/>
    </source>
</evidence>
<evidence type="ECO:0000313" key="3">
    <source>
        <dbReference type="Proteomes" id="UP001164746"/>
    </source>
</evidence>
<evidence type="ECO:0000256" key="1">
    <source>
        <dbReference type="SAM" id="SignalP"/>
    </source>
</evidence>
<organism evidence="2 3">
    <name type="scientific">Mya arenaria</name>
    <name type="common">Soft-shell clam</name>
    <dbReference type="NCBI Taxonomy" id="6604"/>
    <lineage>
        <taxon>Eukaryota</taxon>
        <taxon>Metazoa</taxon>
        <taxon>Spiralia</taxon>
        <taxon>Lophotrochozoa</taxon>
        <taxon>Mollusca</taxon>
        <taxon>Bivalvia</taxon>
        <taxon>Autobranchia</taxon>
        <taxon>Heteroconchia</taxon>
        <taxon>Euheterodonta</taxon>
        <taxon>Imparidentia</taxon>
        <taxon>Neoheterodontei</taxon>
        <taxon>Myida</taxon>
        <taxon>Myoidea</taxon>
        <taxon>Myidae</taxon>
        <taxon>Mya</taxon>
    </lineage>
</organism>
<proteinExistence type="predicted"/>
<gene>
    <name evidence="2" type="ORF">MAR_033026</name>
</gene>